<feature type="compositionally biased region" description="Low complexity" evidence="1">
    <location>
        <begin position="30"/>
        <end position="44"/>
    </location>
</feature>
<protein>
    <submittedName>
        <fullName evidence="3">Uncharacterized protein</fullName>
    </submittedName>
</protein>
<proteinExistence type="predicted"/>
<dbReference type="RefSeq" id="XP_056508731.1">
    <property type="nucleotide sequence ID" value="XM_056658438.1"/>
</dbReference>
<evidence type="ECO:0000313" key="4">
    <source>
        <dbReference type="Proteomes" id="UP001141434"/>
    </source>
</evidence>
<comment type="caution">
    <text evidence="3">The sequence shown here is derived from an EMBL/GenBank/DDBJ whole genome shotgun (WGS) entry which is preliminary data.</text>
</comment>
<dbReference type="EMBL" id="JAPMSZ010000010">
    <property type="protein sequence ID" value="KAJ5086606.1"/>
    <property type="molecule type" value="Genomic_DNA"/>
</dbReference>
<feature type="chain" id="PRO_5040789972" evidence="2">
    <location>
        <begin position="19"/>
        <end position="164"/>
    </location>
</feature>
<gene>
    <name evidence="3" type="ORF">NUU61_007913</name>
</gene>
<feature type="signal peptide" evidence="2">
    <location>
        <begin position="1"/>
        <end position="18"/>
    </location>
</feature>
<reference evidence="3" key="2">
    <citation type="journal article" date="2023" name="IMA Fungus">
        <title>Comparative genomic study of the Penicillium genus elucidates a diverse pangenome and 15 lateral gene transfer events.</title>
        <authorList>
            <person name="Petersen C."/>
            <person name="Sorensen T."/>
            <person name="Nielsen M.R."/>
            <person name="Sondergaard T.E."/>
            <person name="Sorensen J.L."/>
            <person name="Fitzpatrick D.A."/>
            <person name="Frisvad J.C."/>
            <person name="Nielsen K.L."/>
        </authorList>
    </citation>
    <scope>NUCLEOTIDE SEQUENCE</scope>
    <source>
        <strain evidence="3">IBT 34128</strain>
    </source>
</reference>
<accession>A0A9W9ERM9</accession>
<dbReference type="GeneID" id="81397607"/>
<feature type="region of interest" description="Disordered" evidence="1">
    <location>
        <begin position="20"/>
        <end position="51"/>
    </location>
</feature>
<sequence>MYIKNLALLGALAAYATSSPVVEPTRSADPRSVYPSPSSSGPVRHPAPVPSDQVKNLKATIRPDDKKSGCIVDFDMPAIDCHGTSGYLLAFGDSSPNPPKPDVCWVDYDPSLPRSIAASGKLLFTNKAGEAVLFHFKNENTTDYAIYDKGVEGTPSLDLGDWDN</sequence>
<organism evidence="3 4">
    <name type="scientific">Penicillium alfredii</name>
    <dbReference type="NCBI Taxonomy" id="1506179"/>
    <lineage>
        <taxon>Eukaryota</taxon>
        <taxon>Fungi</taxon>
        <taxon>Dikarya</taxon>
        <taxon>Ascomycota</taxon>
        <taxon>Pezizomycotina</taxon>
        <taxon>Eurotiomycetes</taxon>
        <taxon>Eurotiomycetidae</taxon>
        <taxon>Eurotiales</taxon>
        <taxon>Aspergillaceae</taxon>
        <taxon>Penicillium</taxon>
    </lineage>
</organism>
<evidence type="ECO:0000256" key="2">
    <source>
        <dbReference type="SAM" id="SignalP"/>
    </source>
</evidence>
<keyword evidence="4" id="KW-1185">Reference proteome</keyword>
<reference evidence="3" key="1">
    <citation type="submission" date="2022-11" db="EMBL/GenBank/DDBJ databases">
        <authorList>
            <person name="Petersen C."/>
        </authorList>
    </citation>
    <scope>NUCLEOTIDE SEQUENCE</scope>
    <source>
        <strain evidence="3">IBT 34128</strain>
    </source>
</reference>
<dbReference type="AlphaFoldDB" id="A0A9W9ERM9"/>
<keyword evidence="2" id="KW-0732">Signal</keyword>
<evidence type="ECO:0000313" key="3">
    <source>
        <dbReference type="EMBL" id="KAJ5086606.1"/>
    </source>
</evidence>
<dbReference type="Proteomes" id="UP001141434">
    <property type="component" value="Unassembled WGS sequence"/>
</dbReference>
<name>A0A9W9ERM9_9EURO</name>
<evidence type="ECO:0000256" key="1">
    <source>
        <dbReference type="SAM" id="MobiDB-lite"/>
    </source>
</evidence>